<sequence>MLSEKQVEAVEQTAAELNRRRAQQPASQTPAQGEDDNPDRVWAKENLRWRDGFALLDIANAMRVLDRHEDYKGRFRYNDDVAKVLDKGSIMLDWRILEVCADIQERFLPDISETAVRAALTVNGNRNCLKN</sequence>
<feature type="region of interest" description="Disordered" evidence="1">
    <location>
        <begin position="1"/>
        <end position="40"/>
    </location>
</feature>
<dbReference type="AlphaFoldDB" id="A0A3B0S4L3"/>
<gene>
    <name evidence="2" type="ORF">MNBD_ALPHA05-1059</name>
</gene>
<dbReference type="EMBL" id="UOEH01000061">
    <property type="protein sequence ID" value="VAV91343.1"/>
    <property type="molecule type" value="Genomic_DNA"/>
</dbReference>
<organism evidence="2">
    <name type="scientific">hydrothermal vent metagenome</name>
    <dbReference type="NCBI Taxonomy" id="652676"/>
    <lineage>
        <taxon>unclassified sequences</taxon>
        <taxon>metagenomes</taxon>
        <taxon>ecological metagenomes</taxon>
    </lineage>
</organism>
<proteinExistence type="predicted"/>
<evidence type="ECO:0000313" key="2">
    <source>
        <dbReference type="EMBL" id="VAV91343.1"/>
    </source>
</evidence>
<accession>A0A3B0S4L3</accession>
<evidence type="ECO:0000256" key="1">
    <source>
        <dbReference type="SAM" id="MobiDB-lite"/>
    </source>
</evidence>
<reference evidence="2" key="1">
    <citation type="submission" date="2018-06" db="EMBL/GenBank/DDBJ databases">
        <authorList>
            <person name="Zhirakovskaya E."/>
        </authorList>
    </citation>
    <scope>NUCLEOTIDE SEQUENCE</scope>
</reference>
<name>A0A3B0S4L3_9ZZZZ</name>
<protein>
    <submittedName>
        <fullName evidence="2">Uncharacterized protein</fullName>
    </submittedName>
</protein>